<proteinExistence type="predicted"/>
<reference evidence="2" key="1">
    <citation type="submission" date="2019-08" db="EMBL/GenBank/DDBJ databases">
        <authorList>
            <person name="Kucharzyk K."/>
            <person name="Murdoch R.W."/>
            <person name="Higgins S."/>
            <person name="Loffler F."/>
        </authorList>
    </citation>
    <scope>NUCLEOTIDE SEQUENCE</scope>
</reference>
<evidence type="ECO:0000313" key="2">
    <source>
        <dbReference type="EMBL" id="MPN34428.1"/>
    </source>
</evidence>
<dbReference type="EMBL" id="VSSQ01087463">
    <property type="protein sequence ID" value="MPN34428.1"/>
    <property type="molecule type" value="Genomic_DNA"/>
</dbReference>
<feature type="compositionally biased region" description="Polar residues" evidence="1">
    <location>
        <begin position="13"/>
        <end position="23"/>
    </location>
</feature>
<sequence length="177" mass="19985">MVARRHNFVPRRQNANARASNHLQRTDAAREHRTDHGGLHEAIGRKDHIPRGNVLANLTHMLPGCGGRVQRDSAVALHAVLNHHHRVAALRQRVASVHADEISLFEQYRRGLRCAKGRLCGERNAVHRAGGVVRAREPRVDRARTDATQRDRDGDRLRPAYQSALVQKRQIGAQRFV</sequence>
<feature type="compositionally biased region" description="Basic and acidic residues" evidence="1">
    <location>
        <begin position="24"/>
        <end position="39"/>
    </location>
</feature>
<evidence type="ECO:0000256" key="1">
    <source>
        <dbReference type="SAM" id="MobiDB-lite"/>
    </source>
</evidence>
<organism evidence="2">
    <name type="scientific">bioreactor metagenome</name>
    <dbReference type="NCBI Taxonomy" id="1076179"/>
    <lineage>
        <taxon>unclassified sequences</taxon>
        <taxon>metagenomes</taxon>
        <taxon>ecological metagenomes</taxon>
    </lineage>
</organism>
<accession>A0A645H611</accession>
<feature type="region of interest" description="Disordered" evidence="1">
    <location>
        <begin position="1"/>
        <end position="39"/>
    </location>
</feature>
<gene>
    <name evidence="2" type="ORF">SDC9_181921</name>
</gene>
<protein>
    <submittedName>
        <fullName evidence="2">Uncharacterized protein</fullName>
    </submittedName>
</protein>
<name>A0A645H611_9ZZZZ</name>
<comment type="caution">
    <text evidence="2">The sequence shown here is derived from an EMBL/GenBank/DDBJ whole genome shotgun (WGS) entry which is preliminary data.</text>
</comment>
<dbReference type="AlphaFoldDB" id="A0A645H611"/>